<dbReference type="AlphaFoldDB" id="A0A2S6NDP1"/>
<accession>A0A2S6NDP1</accession>
<name>A0A2S6NDP1_RHOGL</name>
<evidence type="ECO:0000313" key="2">
    <source>
        <dbReference type="EMBL" id="PPQ32738.1"/>
    </source>
</evidence>
<comment type="caution">
    <text evidence="2">The sequence shown here is derived from an EMBL/GenBank/DDBJ whole genome shotgun (WGS) entry which is preliminary data.</text>
</comment>
<dbReference type="InterPro" id="IPR052276">
    <property type="entry name" value="Diphthamide-biosynth_chaperone"/>
</dbReference>
<dbReference type="SUPFAM" id="SSF46565">
    <property type="entry name" value="Chaperone J-domain"/>
    <property type="match status" value="1"/>
</dbReference>
<dbReference type="PANTHER" id="PTHR44240:SF10">
    <property type="entry name" value="J DOMAIN-CONTAINING PROTEIN"/>
    <property type="match status" value="1"/>
</dbReference>
<evidence type="ECO:0000313" key="3">
    <source>
        <dbReference type="Proteomes" id="UP000239724"/>
    </source>
</evidence>
<gene>
    <name evidence="2" type="ORF">CCS01_15460</name>
</gene>
<feature type="domain" description="J" evidence="1">
    <location>
        <begin position="12"/>
        <end position="75"/>
    </location>
</feature>
<dbReference type="InterPro" id="IPR018253">
    <property type="entry name" value="DnaJ_domain_CS"/>
</dbReference>
<dbReference type="PANTHER" id="PTHR44240">
    <property type="entry name" value="DNAJ DOMAIN (PROKARYOTIC HEAT SHOCK PROTEIN)-RELATED"/>
    <property type="match status" value="1"/>
</dbReference>
<dbReference type="OrthoDB" id="7319410at2"/>
<dbReference type="Gene3D" id="1.10.287.110">
    <property type="entry name" value="DnaJ domain"/>
    <property type="match status" value="1"/>
</dbReference>
<dbReference type="EMBL" id="NHRY01000162">
    <property type="protein sequence ID" value="PPQ32738.1"/>
    <property type="molecule type" value="Genomic_DNA"/>
</dbReference>
<reference evidence="2 3" key="1">
    <citation type="journal article" date="2018" name="Arch. Microbiol.">
        <title>New insights into the metabolic potential of the phototrophic purple bacterium Rhodopila globiformis DSM 161(T) from its draft genome sequence and evidence for a vanadium-dependent nitrogenase.</title>
        <authorList>
            <person name="Imhoff J.F."/>
            <person name="Rahn T."/>
            <person name="Kunzel S."/>
            <person name="Neulinger S.C."/>
        </authorList>
    </citation>
    <scope>NUCLEOTIDE SEQUENCE [LARGE SCALE GENOMIC DNA]</scope>
    <source>
        <strain evidence="2 3">DSM 161</strain>
    </source>
</reference>
<dbReference type="RefSeq" id="WP_104519737.1">
    <property type="nucleotide sequence ID" value="NZ_NHRY01000162.1"/>
</dbReference>
<sequence>MSPPRTRLDPEGYYHRLGLDPDADHEAVVAAFRARVRVLHPDVPGTGNAAAFVAVKQAYDVLSNPHRRHDYDQAAQRAAQRAAVGTPGPDMFSIRPARPVHAARPAPTTAPTAAPTMGPWPAGAIAWLADAVNWVRTSTPLAAIGLGFAAILCISVVQVVLHVEQTPPVVSDGIRPNAATVQPLSPEAHDATLYGPAPARLPGPPNFYVIPTASPAILWRYDPARNRFVPDRQLPPFSSVHAVRFVRQNGLLEVLVRGQPDGYVEAAQVAPGNYQAARRGYCSYNAGSPPFNGEVLVATGQGNGRLLIDNRAVQPVVVKLRDPSWRVVFSVYLAPGGHADVTGLPYGAYRTDFAIGELWSRACQTFAAGMRARRLDGPLTIAGQASLQITDDSASLPSTDIADSEFEQN</sequence>
<dbReference type="Proteomes" id="UP000239724">
    <property type="component" value="Unassembled WGS sequence"/>
</dbReference>
<dbReference type="InterPro" id="IPR001623">
    <property type="entry name" value="DnaJ_domain"/>
</dbReference>
<evidence type="ECO:0000259" key="1">
    <source>
        <dbReference type="PROSITE" id="PS50076"/>
    </source>
</evidence>
<dbReference type="SMART" id="SM00271">
    <property type="entry name" value="DnaJ"/>
    <property type="match status" value="1"/>
</dbReference>
<keyword evidence="3" id="KW-1185">Reference proteome</keyword>
<organism evidence="2 3">
    <name type="scientific">Rhodopila globiformis</name>
    <name type="common">Rhodopseudomonas globiformis</name>
    <dbReference type="NCBI Taxonomy" id="1071"/>
    <lineage>
        <taxon>Bacteria</taxon>
        <taxon>Pseudomonadati</taxon>
        <taxon>Pseudomonadota</taxon>
        <taxon>Alphaproteobacteria</taxon>
        <taxon>Acetobacterales</taxon>
        <taxon>Acetobacteraceae</taxon>
        <taxon>Rhodopila</taxon>
    </lineage>
</organism>
<dbReference type="PROSITE" id="PS00636">
    <property type="entry name" value="DNAJ_1"/>
    <property type="match status" value="1"/>
</dbReference>
<dbReference type="CDD" id="cd06257">
    <property type="entry name" value="DnaJ"/>
    <property type="match status" value="1"/>
</dbReference>
<dbReference type="Pfam" id="PF00226">
    <property type="entry name" value="DnaJ"/>
    <property type="match status" value="1"/>
</dbReference>
<proteinExistence type="predicted"/>
<dbReference type="InterPro" id="IPR036869">
    <property type="entry name" value="J_dom_sf"/>
</dbReference>
<dbReference type="PROSITE" id="PS50076">
    <property type="entry name" value="DNAJ_2"/>
    <property type="match status" value="1"/>
</dbReference>
<protein>
    <recommendedName>
        <fullName evidence="1">J domain-containing protein</fullName>
    </recommendedName>
</protein>